<feature type="transmembrane region" description="Helical" evidence="1">
    <location>
        <begin position="162"/>
        <end position="181"/>
    </location>
</feature>
<name>A0ABU3NUT7_9FIRM</name>
<keyword evidence="3" id="KW-1185">Reference proteome</keyword>
<proteinExistence type="predicted"/>
<organism evidence="2 3">
    <name type="scientific">Anaeroselena agilis</name>
    <dbReference type="NCBI Taxonomy" id="3063788"/>
    <lineage>
        <taxon>Bacteria</taxon>
        <taxon>Bacillati</taxon>
        <taxon>Bacillota</taxon>
        <taxon>Negativicutes</taxon>
        <taxon>Acetonemataceae</taxon>
        <taxon>Anaeroselena</taxon>
    </lineage>
</organism>
<sequence>MTARGLTQDDKLMMELQEKMTDLDIKSWLEQDFLSAGWWIQLAMFIVPWIIFARLAKRDRLPELALYGSWVLIAAETLDHIGYELGVWYYPTELAPLFPRFEEVNLSALPVIYMLVYQYFPAWKRFVAVLFVVAVLFTLAAEPALIWLGLYTPLHWKPYYGLPIYVAIGVVLKWLVGKVFAAPKGKSAS</sequence>
<dbReference type="NCBIfam" id="NF041644">
    <property type="entry name" value="CBO0543_fam"/>
    <property type="match status" value="1"/>
</dbReference>
<keyword evidence="1" id="KW-1133">Transmembrane helix</keyword>
<evidence type="ECO:0000313" key="2">
    <source>
        <dbReference type="EMBL" id="MDT8900579.1"/>
    </source>
</evidence>
<gene>
    <name evidence="2" type="ORF">Q4T40_04910</name>
</gene>
<protein>
    <submittedName>
        <fullName evidence="2">CBO0543 family protein</fullName>
    </submittedName>
</protein>
<dbReference type="RefSeq" id="WP_413779116.1">
    <property type="nucleotide sequence ID" value="NZ_JAUOZS010000001.1"/>
</dbReference>
<evidence type="ECO:0000256" key="1">
    <source>
        <dbReference type="SAM" id="Phobius"/>
    </source>
</evidence>
<evidence type="ECO:0000313" key="3">
    <source>
        <dbReference type="Proteomes" id="UP001254848"/>
    </source>
</evidence>
<keyword evidence="1" id="KW-0472">Membrane</keyword>
<reference evidence="2 3" key="1">
    <citation type="submission" date="2023-07" db="EMBL/GenBank/DDBJ databases">
        <title>The novel representative of Negativicutes class, Anaeroselena agilis gen. nov. sp. nov.</title>
        <authorList>
            <person name="Prokofeva M.I."/>
            <person name="Elcheninov A.G."/>
            <person name="Klyukina A."/>
            <person name="Kublanov I.V."/>
            <person name="Frolov E.N."/>
            <person name="Podosokorskaya O.A."/>
        </authorList>
    </citation>
    <scope>NUCLEOTIDE SEQUENCE [LARGE SCALE GENOMIC DNA]</scope>
    <source>
        <strain evidence="2 3">4137-cl</strain>
    </source>
</reference>
<dbReference type="EMBL" id="JAUOZS010000001">
    <property type="protein sequence ID" value="MDT8900579.1"/>
    <property type="molecule type" value="Genomic_DNA"/>
</dbReference>
<keyword evidence="1" id="KW-0812">Transmembrane</keyword>
<dbReference type="Proteomes" id="UP001254848">
    <property type="component" value="Unassembled WGS sequence"/>
</dbReference>
<accession>A0ABU3NUT7</accession>
<dbReference type="InterPro" id="IPR048147">
    <property type="entry name" value="CBO0543-like"/>
</dbReference>
<feature type="transmembrane region" description="Helical" evidence="1">
    <location>
        <begin position="127"/>
        <end position="150"/>
    </location>
</feature>
<comment type="caution">
    <text evidence="2">The sequence shown here is derived from an EMBL/GenBank/DDBJ whole genome shotgun (WGS) entry which is preliminary data.</text>
</comment>
<feature type="transmembrane region" description="Helical" evidence="1">
    <location>
        <begin position="33"/>
        <end position="52"/>
    </location>
</feature>